<dbReference type="InParanoid" id="A0A1J7JTP2"/>
<evidence type="ECO:0000313" key="2">
    <source>
        <dbReference type="EMBL" id="OIW31106.1"/>
    </source>
</evidence>
<feature type="region of interest" description="Disordered" evidence="1">
    <location>
        <begin position="95"/>
        <end position="128"/>
    </location>
</feature>
<proteinExistence type="predicted"/>
<dbReference type="AlphaFoldDB" id="A0A1J7JTP2"/>
<protein>
    <submittedName>
        <fullName evidence="2">Uncharacterized protein</fullName>
    </submittedName>
</protein>
<sequence>MACSLSPSIKSWPRNHTSLLVDRLGHGASVPRPLGCLGSLLGHGEYRTNLFPESGIRTSGLQCQPEYIYRLQEASRYSGGWIREGQSYCSSSFLITDGSASRPPNKDVSPQRRREQASPEGGQALSSLDHLSRDNGAVINKDPHVQLDSSLFEHWGWEDGAGEAESGSDVSLIGGDQSNFGPSLLEGLSDPHPHEIHPSTREQTNAITSRDDGEAVENPSSWLFSPMVNHVTHLCQAKNRAMANEAADTCLDLDDFFAWLLEKTNLLSEADSRGISSQAGPSTNQLPGYSQPRTPAGGCDILTSVAPFPSSHPPNGKSRAARANYVPVIVMLAKRKSSPARTAALAPKRSEMSHGTLTLYTNARGGTVRSATNWWTTDLTI</sequence>
<reference evidence="2 3" key="1">
    <citation type="submission" date="2016-10" db="EMBL/GenBank/DDBJ databases">
        <title>Draft genome sequence of Coniochaeta ligniaria NRRL30616, a lignocellulolytic fungus for bioabatement of inhibitors in plant biomass hydrolysates.</title>
        <authorList>
            <consortium name="DOE Joint Genome Institute"/>
            <person name="Jimenez D.J."/>
            <person name="Hector R.E."/>
            <person name="Riley R."/>
            <person name="Sun H."/>
            <person name="Grigoriev I.V."/>
            <person name="Van Elsas J.D."/>
            <person name="Nichols N.N."/>
        </authorList>
    </citation>
    <scope>NUCLEOTIDE SEQUENCE [LARGE SCALE GENOMIC DNA]</scope>
    <source>
        <strain evidence="2 3">NRRL 30616</strain>
    </source>
</reference>
<feature type="region of interest" description="Disordered" evidence="1">
    <location>
        <begin position="159"/>
        <end position="220"/>
    </location>
</feature>
<accession>A0A1J7JTP2</accession>
<feature type="region of interest" description="Disordered" evidence="1">
    <location>
        <begin position="272"/>
        <end position="294"/>
    </location>
</feature>
<name>A0A1J7JTP2_9PEZI</name>
<feature type="compositionally biased region" description="Basic and acidic residues" evidence="1">
    <location>
        <begin position="189"/>
        <end position="200"/>
    </location>
</feature>
<keyword evidence="3" id="KW-1185">Reference proteome</keyword>
<dbReference type="Proteomes" id="UP000182658">
    <property type="component" value="Unassembled WGS sequence"/>
</dbReference>
<dbReference type="EMBL" id="KV875096">
    <property type="protein sequence ID" value="OIW31106.1"/>
    <property type="molecule type" value="Genomic_DNA"/>
</dbReference>
<evidence type="ECO:0000256" key="1">
    <source>
        <dbReference type="SAM" id="MobiDB-lite"/>
    </source>
</evidence>
<gene>
    <name evidence="2" type="ORF">CONLIGDRAFT_668932</name>
</gene>
<organism evidence="2 3">
    <name type="scientific">Coniochaeta ligniaria NRRL 30616</name>
    <dbReference type="NCBI Taxonomy" id="1408157"/>
    <lineage>
        <taxon>Eukaryota</taxon>
        <taxon>Fungi</taxon>
        <taxon>Dikarya</taxon>
        <taxon>Ascomycota</taxon>
        <taxon>Pezizomycotina</taxon>
        <taxon>Sordariomycetes</taxon>
        <taxon>Sordariomycetidae</taxon>
        <taxon>Coniochaetales</taxon>
        <taxon>Coniochaetaceae</taxon>
        <taxon>Coniochaeta</taxon>
    </lineage>
</organism>
<evidence type="ECO:0000313" key="3">
    <source>
        <dbReference type="Proteomes" id="UP000182658"/>
    </source>
</evidence>
<feature type="compositionally biased region" description="Polar residues" evidence="1">
    <location>
        <begin position="274"/>
        <end position="293"/>
    </location>
</feature>